<protein>
    <submittedName>
        <fullName evidence="6">Leucine-rich repeat neuronal protein 3</fullName>
    </submittedName>
</protein>
<reference evidence="6" key="1">
    <citation type="submission" date="2025-08" db="UniProtKB">
        <authorList>
            <consortium name="RefSeq"/>
        </authorList>
    </citation>
    <scope>IDENTIFICATION</scope>
    <source>
        <strain evidence="6">11010-0011.00</strain>
        <tissue evidence="6">Whole body</tissue>
    </source>
</reference>
<dbReference type="PANTHER" id="PTHR24366:SF168">
    <property type="entry name" value="GH22922P-RELATED"/>
    <property type="match status" value="1"/>
</dbReference>
<keyword evidence="5" id="KW-1185">Reference proteome</keyword>
<dbReference type="PANTHER" id="PTHR24366">
    <property type="entry name" value="IG(IMMUNOGLOBULIN) AND LRR(LEUCINE RICH REPEAT) DOMAINS"/>
    <property type="match status" value="1"/>
</dbReference>
<keyword evidence="3" id="KW-1133">Transmembrane helix</keyword>
<evidence type="ECO:0000256" key="4">
    <source>
        <dbReference type="SAM" id="SignalP"/>
    </source>
</evidence>
<keyword evidence="4" id="KW-0732">Signal</keyword>
<proteinExistence type="predicted"/>
<dbReference type="SUPFAM" id="SSF52058">
    <property type="entry name" value="L domain-like"/>
    <property type="match status" value="1"/>
</dbReference>
<accession>A0A6J2U702</accession>
<keyword evidence="2" id="KW-0677">Repeat</keyword>
<organism evidence="5 6">
    <name type="scientific">Drosophila lebanonensis</name>
    <name type="common">Fruit fly</name>
    <name type="synonym">Scaptodrosophila lebanonensis</name>
    <dbReference type="NCBI Taxonomy" id="7225"/>
    <lineage>
        <taxon>Eukaryota</taxon>
        <taxon>Metazoa</taxon>
        <taxon>Ecdysozoa</taxon>
        <taxon>Arthropoda</taxon>
        <taxon>Hexapoda</taxon>
        <taxon>Insecta</taxon>
        <taxon>Pterygota</taxon>
        <taxon>Neoptera</taxon>
        <taxon>Endopterygota</taxon>
        <taxon>Diptera</taxon>
        <taxon>Brachycera</taxon>
        <taxon>Muscomorpha</taxon>
        <taxon>Ephydroidea</taxon>
        <taxon>Drosophilidae</taxon>
        <taxon>Scaptodrosophila</taxon>
    </lineage>
</organism>
<feature type="transmembrane region" description="Helical" evidence="3">
    <location>
        <begin position="435"/>
        <end position="457"/>
    </location>
</feature>
<dbReference type="OrthoDB" id="72369at2759"/>
<keyword evidence="1" id="KW-0433">Leucine-rich repeat</keyword>
<evidence type="ECO:0000256" key="1">
    <source>
        <dbReference type="ARBA" id="ARBA00022614"/>
    </source>
</evidence>
<dbReference type="InterPro" id="IPR003591">
    <property type="entry name" value="Leu-rich_rpt_typical-subtyp"/>
</dbReference>
<gene>
    <name evidence="6" type="primary">LOC115631494</name>
</gene>
<evidence type="ECO:0000256" key="2">
    <source>
        <dbReference type="ARBA" id="ARBA00022737"/>
    </source>
</evidence>
<dbReference type="Proteomes" id="UP000504634">
    <property type="component" value="Unplaced"/>
</dbReference>
<feature type="signal peptide" evidence="4">
    <location>
        <begin position="1"/>
        <end position="23"/>
    </location>
</feature>
<evidence type="ECO:0000256" key="3">
    <source>
        <dbReference type="SAM" id="Phobius"/>
    </source>
</evidence>
<sequence>MKISRSKYIILACFMVIIPKGHLIDGSDANTTLSTDAPQINVTKTQICTKCTCDVDNSLIDCTAKLKGWFSEAEWKLLQNGGVIFETMKLEHNNLTNIPKLPTYGVKNLYLGFNEIETIETGAFQNLTQLTILDLSHNKITSKSLVPDVFKGSYSPSDYEPLANLKSLNLGYNDLHTLNDDLFEHAPFIEELVLCSNTFQTIDKLTETALSGLAHLKTLDISYMEINSLPDTLLHGPRDLETLIAVGNLFTELPKTLSSAVNLKSLTLDENPIQNLENKNVFPELKYLKYLSLSYMPELYKIGKGALSSLQNLTELILSDNGRLAEIDSLALANDVKNGNFYEYPPLEKVYLNSCNLTSLPRSLLVRWDKLDVIDLRFNPWNCDFSNNWMSTILLPQINKTNPILANNVECRSPKELIGVPVIRANSIDNSSHGALFWLVILVITAIPTAYLGFIIYRRGCFGYRTRGDTSHRALYDRASFTDDFHI</sequence>
<dbReference type="RefSeq" id="XP_030384114.1">
    <property type="nucleotide sequence ID" value="XM_030528254.1"/>
</dbReference>
<feature type="chain" id="PRO_5026996248" evidence="4">
    <location>
        <begin position="24"/>
        <end position="487"/>
    </location>
</feature>
<dbReference type="Pfam" id="PF13855">
    <property type="entry name" value="LRR_8"/>
    <property type="match status" value="2"/>
</dbReference>
<dbReference type="PROSITE" id="PS51450">
    <property type="entry name" value="LRR"/>
    <property type="match status" value="2"/>
</dbReference>
<dbReference type="SMART" id="SM00369">
    <property type="entry name" value="LRR_TYP"/>
    <property type="match status" value="5"/>
</dbReference>
<dbReference type="InterPro" id="IPR001611">
    <property type="entry name" value="Leu-rich_rpt"/>
</dbReference>
<evidence type="ECO:0000313" key="6">
    <source>
        <dbReference type="RefSeq" id="XP_030384114.1"/>
    </source>
</evidence>
<dbReference type="GeneID" id="115631494"/>
<evidence type="ECO:0000313" key="5">
    <source>
        <dbReference type="Proteomes" id="UP000504634"/>
    </source>
</evidence>
<keyword evidence="3" id="KW-0812">Transmembrane</keyword>
<keyword evidence="3" id="KW-0472">Membrane</keyword>
<dbReference type="InterPro" id="IPR032675">
    <property type="entry name" value="LRR_dom_sf"/>
</dbReference>
<name>A0A6J2U702_DROLE</name>
<dbReference type="Gene3D" id="3.80.10.10">
    <property type="entry name" value="Ribonuclease Inhibitor"/>
    <property type="match status" value="3"/>
</dbReference>
<dbReference type="AlphaFoldDB" id="A0A6J2U702"/>